<dbReference type="Proteomes" id="UP000253318">
    <property type="component" value="Unassembled WGS sequence"/>
</dbReference>
<keyword evidence="7" id="KW-1185">Reference proteome</keyword>
<name>A0A368TD39_9ACTN</name>
<dbReference type="Pfam" id="PF06441">
    <property type="entry name" value="EHN"/>
    <property type="match status" value="1"/>
</dbReference>
<gene>
    <name evidence="6" type="ORF">DEF24_03870</name>
</gene>
<feature type="active site" description="Proton donor" evidence="4">
    <location>
        <position position="305"/>
    </location>
</feature>
<dbReference type="InterPro" id="IPR010497">
    <property type="entry name" value="Epoxide_hydro_N"/>
</dbReference>
<accession>A0A368TD39</accession>
<dbReference type="RefSeq" id="WP_114396720.1">
    <property type="nucleotide sequence ID" value="NZ_QEIM01000016.1"/>
</dbReference>
<proteinExistence type="inferred from homology"/>
<dbReference type="PRINTS" id="PR00412">
    <property type="entry name" value="EPOXHYDRLASE"/>
</dbReference>
<dbReference type="AlphaFoldDB" id="A0A368TD39"/>
<sequence length="380" mass="42477">MSDEIRPFRIDIPQADLDDLRDRLSRTRWPRPVAEEGWGRGVPAEYLREVAGYWRDGYDWRRHEALLNEFPQFTTDVDGQEVHFLHVRSAEPGALPIVLTHGWPNSFVEFADLVGRLADPRAHGGDPSDAFHVVVPSLPGFGFSAPPRGTGWGAARVARIWVELMRRLGYQRYGVQGGDFGAYVAPEVARADPERVVGVYITGGIGMPAEEDFAELTAEELAGFAGTERWMEGVDHHALLRAAPQTFSYGWHDSPVAQLAWHLQKFWDFCVEDALPTDAVDRDLLLTNTTLYWLTGTSGSSSWPYAPEEKAAEKGFTWPEGQKAVPTGVYCGPPAIRRLAERDNTVVHWPESNPGRHHFVAMEVPDAYAADVRAFFGKVR</sequence>
<dbReference type="GO" id="GO:0097176">
    <property type="term" value="P:epoxide metabolic process"/>
    <property type="evidence" value="ECO:0007669"/>
    <property type="project" value="TreeGrafter"/>
</dbReference>
<keyword evidence="3 6" id="KW-0378">Hydrolase</keyword>
<evidence type="ECO:0000256" key="2">
    <source>
        <dbReference type="ARBA" id="ARBA00022797"/>
    </source>
</evidence>
<feature type="domain" description="Epoxide hydrolase N-terminal" evidence="5">
    <location>
        <begin position="5"/>
        <end position="110"/>
    </location>
</feature>
<evidence type="ECO:0000259" key="5">
    <source>
        <dbReference type="Pfam" id="PF06441"/>
    </source>
</evidence>
<dbReference type="PANTHER" id="PTHR21661:SF35">
    <property type="entry name" value="EPOXIDE HYDROLASE"/>
    <property type="match status" value="1"/>
</dbReference>
<comment type="similarity">
    <text evidence="1">Belongs to the peptidase S33 family.</text>
</comment>
<feature type="active site" description="Proton acceptor" evidence="4">
    <location>
        <position position="358"/>
    </location>
</feature>
<comment type="caution">
    <text evidence="6">The sequence shown here is derived from an EMBL/GenBank/DDBJ whole genome shotgun (WGS) entry which is preliminary data.</text>
</comment>
<dbReference type="Gene3D" id="3.40.50.1820">
    <property type="entry name" value="alpha/beta hydrolase"/>
    <property type="match status" value="1"/>
</dbReference>
<dbReference type="OrthoDB" id="5171248at2"/>
<dbReference type="SUPFAM" id="SSF53474">
    <property type="entry name" value="alpha/beta-Hydrolases"/>
    <property type="match status" value="1"/>
</dbReference>
<reference evidence="6 7" key="1">
    <citation type="submission" date="2018-04" db="EMBL/GenBank/DDBJ databases">
        <title>Novel actinobacteria from marine sediment.</title>
        <authorList>
            <person name="Ng Z.Y."/>
            <person name="Tan G.Y.A."/>
        </authorList>
    </citation>
    <scope>NUCLEOTIDE SEQUENCE [LARGE SCALE GENOMIC DNA]</scope>
    <source>
        <strain evidence="6 7">TPS81</strain>
    </source>
</reference>
<dbReference type="EMBL" id="QEIN01000017">
    <property type="protein sequence ID" value="RCV61589.1"/>
    <property type="molecule type" value="Genomic_DNA"/>
</dbReference>
<dbReference type="InterPro" id="IPR016292">
    <property type="entry name" value="Epoxide_hydrolase"/>
</dbReference>
<evidence type="ECO:0000256" key="3">
    <source>
        <dbReference type="ARBA" id="ARBA00022801"/>
    </source>
</evidence>
<evidence type="ECO:0000313" key="7">
    <source>
        <dbReference type="Proteomes" id="UP000253318"/>
    </source>
</evidence>
<evidence type="ECO:0000313" key="6">
    <source>
        <dbReference type="EMBL" id="RCV61589.1"/>
    </source>
</evidence>
<dbReference type="GO" id="GO:0004301">
    <property type="term" value="F:epoxide hydrolase activity"/>
    <property type="evidence" value="ECO:0007669"/>
    <property type="project" value="TreeGrafter"/>
</dbReference>
<protein>
    <submittedName>
        <fullName evidence="6">Epoxide hydrolase</fullName>
    </submittedName>
</protein>
<evidence type="ECO:0000256" key="1">
    <source>
        <dbReference type="ARBA" id="ARBA00010088"/>
    </source>
</evidence>
<feature type="active site" description="Nucleophile" evidence="4">
    <location>
        <position position="179"/>
    </location>
</feature>
<dbReference type="InterPro" id="IPR000639">
    <property type="entry name" value="Epox_hydrolase-like"/>
</dbReference>
<evidence type="ECO:0000256" key="4">
    <source>
        <dbReference type="PIRSR" id="PIRSR001112-1"/>
    </source>
</evidence>
<dbReference type="PANTHER" id="PTHR21661">
    <property type="entry name" value="EPOXIDE HYDROLASE 1-RELATED"/>
    <property type="match status" value="1"/>
</dbReference>
<organism evidence="6 7">
    <name type="scientific">Marinitenerispora sediminis</name>
    <dbReference type="NCBI Taxonomy" id="1931232"/>
    <lineage>
        <taxon>Bacteria</taxon>
        <taxon>Bacillati</taxon>
        <taxon>Actinomycetota</taxon>
        <taxon>Actinomycetes</taxon>
        <taxon>Streptosporangiales</taxon>
        <taxon>Nocardiopsidaceae</taxon>
        <taxon>Marinitenerispora</taxon>
    </lineage>
</organism>
<dbReference type="InterPro" id="IPR029058">
    <property type="entry name" value="AB_hydrolase_fold"/>
</dbReference>
<dbReference type="PIRSF" id="PIRSF001112">
    <property type="entry name" value="Epoxide_hydrolase"/>
    <property type="match status" value="1"/>
</dbReference>
<keyword evidence="2" id="KW-0058">Aromatic hydrocarbons catabolism</keyword>